<evidence type="ECO:0000256" key="2">
    <source>
        <dbReference type="ARBA" id="ARBA00022475"/>
    </source>
</evidence>
<proteinExistence type="predicted"/>
<sequence length="202" mass="21253">MTDSIFDAVIAYGIWGVMLSSFLSCLLIPIPTSLMMLAAGALAASGDLDLAPLIAATFLGAVMGDQTGFFIGRTGGARVLARLGARSPARKAVIARAEALVERRGGVGVFFSTWAVAPLGPYVNIAAGAARLPWIRFTVADIMGELIWVNVYVWTGYIFASNITEVSTLMSDVIGLLVATVVAAVALYWAKGVLKAQKNKRG</sequence>
<reference evidence="9" key="1">
    <citation type="submission" date="2015-05" db="EMBL/GenBank/DDBJ databases">
        <authorList>
            <person name="Oh H.-M."/>
            <person name="Yang J.-A."/>
            <person name="Cho J.-C."/>
            <person name="Kang I."/>
        </authorList>
    </citation>
    <scope>NUCLEOTIDE SEQUENCE [LARGE SCALE GENOMIC DNA]</scope>
    <source>
        <strain evidence="9">IMCC 12053</strain>
    </source>
</reference>
<evidence type="ECO:0000256" key="1">
    <source>
        <dbReference type="ARBA" id="ARBA00004651"/>
    </source>
</evidence>
<evidence type="ECO:0000256" key="4">
    <source>
        <dbReference type="ARBA" id="ARBA00022989"/>
    </source>
</evidence>
<evidence type="ECO:0000256" key="3">
    <source>
        <dbReference type="ARBA" id="ARBA00022692"/>
    </source>
</evidence>
<feature type="domain" description="VTT" evidence="7">
    <location>
        <begin position="30"/>
        <end position="157"/>
    </location>
</feature>
<dbReference type="EMBL" id="CP012023">
    <property type="protein sequence ID" value="ALI56223.1"/>
    <property type="molecule type" value="Genomic_DNA"/>
</dbReference>
<keyword evidence="4 6" id="KW-1133">Transmembrane helix</keyword>
<organism evidence="8 9">
    <name type="scientific">Celeribacter marinus</name>
    <dbReference type="NCBI Taxonomy" id="1397108"/>
    <lineage>
        <taxon>Bacteria</taxon>
        <taxon>Pseudomonadati</taxon>
        <taxon>Pseudomonadota</taxon>
        <taxon>Alphaproteobacteria</taxon>
        <taxon>Rhodobacterales</taxon>
        <taxon>Roseobacteraceae</taxon>
        <taxon>Celeribacter</taxon>
    </lineage>
</organism>
<feature type="transmembrane region" description="Helical" evidence="6">
    <location>
        <begin position="146"/>
        <end position="163"/>
    </location>
</feature>
<feature type="transmembrane region" description="Helical" evidence="6">
    <location>
        <begin position="169"/>
        <end position="190"/>
    </location>
</feature>
<name>A0A0N9ZHV0_9RHOB</name>
<dbReference type="Proteomes" id="UP000064920">
    <property type="component" value="Chromosome"/>
</dbReference>
<dbReference type="GO" id="GO:0005886">
    <property type="term" value="C:plasma membrane"/>
    <property type="evidence" value="ECO:0007669"/>
    <property type="project" value="UniProtKB-SubCell"/>
</dbReference>
<keyword evidence="5 6" id="KW-0472">Membrane</keyword>
<dbReference type="InterPro" id="IPR032816">
    <property type="entry name" value="VTT_dom"/>
</dbReference>
<dbReference type="PANTHER" id="PTHR42709:SF6">
    <property type="entry name" value="UNDECAPRENYL PHOSPHATE TRANSPORTER A"/>
    <property type="match status" value="1"/>
</dbReference>
<keyword evidence="9" id="KW-1185">Reference proteome</keyword>
<dbReference type="PANTHER" id="PTHR42709">
    <property type="entry name" value="ALKALINE PHOSPHATASE LIKE PROTEIN"/>
    <property type="match status" value="1"/>
</dbReference>
<dbReference type="KEGG" id="cmar:IMCC12053_2276"/>
<dbReference type="PATRIC" id="fig|1397108.4.peg.2326"/>
<dbReference type="STRING" id="1397108.IMCC12053_2276"/>
<dbReference type="RefSeq" id="WP_062219061.1">
    <property type="nucleotide sequence ID" value="NZ_CP012023.1"/>
</dbReference>
<dbReference type="InterPro" id="IPR051311">
    <property type="entry name" value="DedA_domain"/>
</dbReference>
<evidence type="ECO:0000256" key="5">
    <source>
        <dbReference type="ARBA" id="ARBA00023136"/>
    </source>
</evidence>
<keyword evidence="3 6" id="KW-0812">Transmembrane</keyword>
<keyword evidence="2" id="KW-1003">Cell membrane</keyword>
<feature type="transmembrane region" description="Helical" evidence="6">
    <location>
        <begin position="9"/>
        <end position="30"/>
    </location>
</feature>
<gene>
    <name evidence="8" type="ORF">IMCC12053_2276</name>
</gene>
<accession>A0A0N9ZHV0</accession>
<dbReference type="AlphaFoldDB" id="A0A0N9ZHV0"/>
<evidence type="ECO:0000256" key="6">
    <source>
        <dbReference type="SAM" id="Phobius"/>
    </source>
</evidence>
<feature type="transmembrane region" description="Helical" evidence="6">
    <location>
        <begin position="50"/>
        <end position="72"/>
    </location>
</feature>
<evidence type="ECO:0000313" key="8">
    <source>
        <dbReference type="EMBL" id="ALI56223.1"/>
    </source>
</evidence>
<evidence type="ECO:0000259" key="7">
    <source>
        <dbReference type="Pfam" id="PF09335"/>
    </source>
</evidence>
<comment type="subcellular location">
    <subcellularLocation>
        <location evidence="1">Cell membrane</location>
        <topology evidence="1">Multi-pass membrane protein</topology>
    </subcellularLocation>
</comment>
<protein>
    <submittedName>
        <fullName evidence="8">Integral membrane protein</fullName>
    </submittedName>
</protein>
<dbReference type="Pfam" id="PF09335">
    <property type="entry name" value="VTT_dom"/>
    <property type="match status" value="1"/>
</dbReference>
<evidence type="ECO:0000313" key="9">
    <source>
        <dbReference type="Proteomes" id="UP000064920"/>
    </source>
</evidence>